<keyword evidence="2" id="KW-1185">Reference proteome</keyword>
<evidence type="ECO:0000313" key="2">
    <source>
        <dbReference type="Proteomes" id="UP000594029"/>
    </source>
</evidence>
<name>A0A7S6RBE9_9CAUD</name>
<accession>A0A7S6RBE9</accession>
<protein>
    <submittedName>
        <fullName evidence="1">Uncharacterized protein</fullName>
    </submittedName>
</protein>
<dbReference type="Proteomes" id="UP000594029">
    <property type="component" value="Segment"/>
</dbReference>
<sequence length="98" mass="11318">MNYSVRHKQFLIDEILKVYVVELSYGFQGCVKNYWVHSHPIIDAIHCELSGKTTGKGVKNHLKVIMDAVHLMQGKKARNLRALHQKGNVVFLDTWEDK</sequence>
<evidence type="ECO:0000313" key="1">
    <source>
        <dbReference type="EMBL" id="QOV08444.1"/>
    </source>
</evidence>
<organism evidence="1 2">
    <name type="scientific">Bacillus phage Kirov</name>
    <dbReference type="NCBI Taxonomy" id="2783539"/>
    <lineage>
        <taxon>Viruses</taxon>
        <taxon>Duplodnaviria</taxon>
        <taxon>Heunggongvirae</taxon>
        <taxon>Uroviricota</taxon>
        <taxon>Caudoviricetes</taxon>
        <taxon>Andregratiavirinae</taxon>
        <taxon>Kirovvirus</taxon>
        <taxon>Kirovvirus kirov</taxon>
    </lineage>
</organism>
<gene>
    <name evidence="1" type="ORF">Kirov_245</name>
</gene>
<proteinExistence type="predicted"/>
<dbReference type="EMBL" id="MW084976">
    <property type="protein sequence ID" value="QOV08444.1"/>
    <property type="molecule type" value="Genomic_DNA"/>
</dbReference>
<reference evidence="1 2" key="1">
    <citation type="submission" date="2020-10" db="EMBL/GenBank/DDBJ databases">
        <authorList>
            <person name="Kazantseva O.A."/>
            <person name="Piligrimova E.G."/>
            <person name="Shadrin A.M."/>
        </authorList>
    </citation>
    <scope>NUCLEOTIDE SEQUENCE [LARGE SCALE GENOMIC DNA]</scope>
</reference>